<evidence type="ECO:0000256" key="1">
    <source>
        <dbReference type="SAM" id="MobiDB-lite"/>
    </source>
</evidence>
<dbReference type="AlphaFoldDB" id="A0A4Y2UPX6"/>
<organism evidence="2 3">
    <name type="scientific">Araneus ventricosus</name>
    <name type="common">Orbweaver spider</name>
    <name type="synonym">Epeira ventricosa</name>
    <dbReference type="NCBI Taxonomy" id="182803"/>
    <lineage>
        <taxon>Eukaryota</taxon>
        <taxon>Metazoa</taxon>
        <taxon>Ecdysozoa</taxon>
        <taxon>Arthropoda</taxon>
        <taxon>Chelicerata</taxon>
        <taxon>Arachnida</taxon>
        <taxon>Araneae</taxon>
        <taxon>Araneomorphae</taxon>
        <taxon>Entelegynae</taxon>
        <taxon>Araneoidea</taxon>
        <taxon>Araneidae</taxon>
        <taxon>Araneus</taxon>
    </lineage>
</organism>
<keyword evidence="3" id="KW-1185">Reference proteome</keyword>
<feature type="region of interest" description="Disordered" evidence="1">
    <location>
        <begin position="1"/>
        <end position="29"/>
    </location>
</feature>
<proteinExistence type="predicted"/>
<gene>
    <name evidence="2" type="ORF">AVEN_186977_1</name>
</gene>
<evidence type="ECO:0000313" key="3">
    <source>
        <dbReference type="Proteomes" id="UP000499080"/>
    </source>
</evidence>
<accession>A0A4Y2UPX6</accession>
<comment type="caution">
    <text evidence="2">The sequence shown here is derived from an EMBL/GenBank/DDBJ whole genome shotgun (WGS) entry which is preliminary data.</text>
</comment>
<sequence>MRQGPFLNPPFYSTDPHPSQIQHPHLLGPPLVGIKNDAITPVSLQQPLKKNYSKKKKPLSSSSDRPVPRHLVSADHPLSIPFHNNKGQKAFLLFLRNRRGVPLPDLNPEWEQRGKPAGVFSPKLSRILPQKGAVSPSPAWLKKFEPTVIQNPMTIRRFFIIVNEKYLGTWYLHVPIQGLEELDIELSQAQLDTSGLDNGQVHNLLSLSDSQMSLP</sequence>
<dbReference type="EMBL" id="BGPR01039178">
    <property type="protein sequence ID" value="GBO15109.1"/>
    <property type="molecule type" value="Genomic_DNA"/>
</dbReference>
<protein>
    <submittedName>
        <fullName evidence="2">Uncharacterized protein</fullName>
    </submittedName>
</protein>
<name>A0A4Y2UPX6_ARAVE</name>
<dbReference type="Proteomes" id="UP000499080">
    <property type="component" value="Unassembled WGS sequence"/>
</dbReference>
<evidence type="ECO:0000313" key="2">
    <source>
        <dbReference type="EMBL" id="GBO15109.1"/>
    </source>
</evidence>
<feature type="region of interest" description="Disordered" evidence="1">
    <location>
        <begin position="43"/>
        <end position="70"/>
    </location>
</feature>
<reference evidence="2 3" key="1">
    <citation type="journal article" date="2019" name="Sci. Rep.">
        <title>Orb-weaving spider Araneus ventricosus genome elucidates the spidroin gene catalogue.</title>
        <authorList>
            <person name="Kono N."/>
            <person name="Nakamura H."/>
            <person name="Ohtoshi R."/>
            <person name="Moran D.A.P."/>
            <person name="Shinohara A."/>
            <person name="Yoshida Y."/>
            <person name="Fujiwara M."/>
            <person name="Mori M."/>
            <person name="Tomita M."/>
            <person name="Arakawa K."/>
        </authorList>
    </citation>
    <scope>NUCLEOTIDE SEQUENCE [LARGE SCALE GENOMIC DNA]</scope>
</reference>